<dbReference type="PANTHER" id="PTHR43481">
    <property type="entry name" value="FRUCTOSE-1-PHOSPHATE PHOSPHATASE"/>
    <property type="match status" value="1"/>
</dbReference>
<proteinExistence type="predicted"/>
<dbReference type="Proteomes" id="UP001501116">
    <property type="component" value="Unassembled WGS sequence"/>
</dbReference>
<dbReference type="RefSeq" id="WP_344412431.1">
    <property type="nucleotide sequence ID" value="NZ_BAAANN010000001.1"/>
</dbReference>
<dbReference type="NCBIfam" id="TIGR01549">
    <property type="entry name" value="HAD-SF-IA-v1"/>
    <property type="match status" value="1"/>
</dbReference>
<dbReference type="InterPro" id="IPR036412">
    <property type="entry name" value="HAD-like_sf"/>
</dbReference>
<dbReference type="Pfam" id="PF00702">
    <property type="entry name" value="Hydrolase"/>
    <property type="match status" value="1"/>
</dbReference>
<dbReference type="EMBL" id="BAAANN010000001">
    <property type="protein sequence ID" value="GAA1939152.1"/>
    <property type="molecule type" value="Genomic_DNA"/>
</dbReference>
<protein>
    <submittedName>
        <fullName evidence="1">HAD family hydrolase</fullName>
    </submittedName>
</protein>
<reference evidence="1 2" key="1">
    <citation type="journal article" date="2019" name="Int. J. Syst. Evol. Microbiol.">
        <title>The Global Catalogue of Microorganisms (GCM) 10K type strain sequencing project: providing services to taxonomists for standard genome sequencing and annotation.</title>
        <authorList>
            <consortium name="The Broad Institute Genomics Platform"/>
            <consortium name="The Broad Institute Genome Sequencing Center for Infectious Disease"/>
            <person name="Wu L."/>
            <person name="Ma J."/>
        </authorList>
    </citation>
    <scope>NUCLEOTIDE SEQUENCE [LARGE SCALE GENOMIC DNA]</scope>
    <source>
        <strain evidence="1 2">JCM 14545</strain>
    </source>
</reference>
<keyword evidence="2" id="KW-1185">Reference proteome</keyword>
<dbReference type="PANTHER" id="PTHR43481:SF4">
    <property type="entry name" value="GLYCEROL-1-PHOSPHATE PHOSPHOHYDROLASE 1-RELATED"/>
    <property type="match status" value="1"/>
</dbReference>
<dbReference type="InterPro" id="IPR023198">
    <property type="entry name" value="PGP-like_dom2"/>
</dbReference>
<gene>
    <name evidence="1" type="ORF">GCM10009754_02790</name>
</gene>
<sequence>MQNKIAAELRVRALLLDLDGTLVDSRAVVRRSWQRWADAIGIPLESFFHRTHGRPGHEVMAQILPKRPVAENLADSRALLDDEIKDTDGVRALPGAVRLLASLADIPWAIVTACTEPLARARLAAAGLPIPRVLVTAEQTDAGKPDPAGYLLAARRLGVEPSWCAVIEDAPAGVSAAIAAGMPVISVGGPMEPVPTWELAGLDDVEALPDGVLLRLIGSLVQRNGALNLS</sequence>
<dbReference type="InterPro" id="IPR051806">
    <property type="entry name" value="HAD-like_SPP"/>
</dbReference>
<dbReference type="Gene3D" id="1.10.150.240">
    <property type="entry name" value="Putative phosphatase, domain 2"/>
    <property type="match status" value="1"/>
</dbReference>
<keyword evidence="1" id="KW-0378">Hydrolase</keyword>
<dbReference type="SUPFAM" id="SSF56784">
    <property type="entry name" value="HAD-like"/>
    <property type="match status" value="1"/>
</dbReference>
<evidence type="ECO:0000313" key="1">
    <source>
        <dbReference type="EMBL" id="GAA1939152.1"/>
    </source>
</evidence>
<comment type="caution">
    <text evidence="1">The sequence shown here is derived from an EMBL/GenBank/DDBJ whole genome shotgun (WGS) entry which is preliminary data.</text>
</comment>
<dbReference type="InterPro" id="IPR006439">
    <property type="entry name" value="HAD-SF_hydro_IA"/>
</dbReference>
<organism evidence="1 2">
    <name type="scientific">Amycolatopsis minnesotensis</name>
    <dbReference type="NCBI Taxonomy" id="337894"/>
    <lineage>
        <taxon>Bacteria</taxon>
        <taxon>Bacillati</taxon>
        <taxon>Actinomycetota</taxon>
        <taxon>Actinomycetes</taxon>
        <taxon>Pseudonocardiales</taxon>
        <taxon>Pseudonocardiaceae</taxon>
        <taxon>Amycolatopsis</taxon>
    </lineage>
</organism>
<name>A0ABN2PZ17_9PSEU</name>
<dbReference type="SFLD" id="SFLDG01129">
    <property type="entry name" value="C1.5:_HAD__Beta-PGM__Phosphata"/>
    <property type="match status" value="1"/>
</dbReference>
<accession>A0ABN2PZ17</accession>
<dbReference type="InterPro" id="IPR023214">
    <property type="entry name" value="HAD_sf"/>
</dbReference>
<dbReference type="GO" id="GO:0016787">
    <property type="term" value="F:hydrolase activity"/>
    <property type="evidence" value="ECO:0007669"/>
    <property type="project" value="UniProtKB-KW"/>
</dbReference>
<dbReference type="NCBIfam" id="TIGR01509">
    <property type="entry name" value="HAD-SF-IA-v3"/>
    <property type="match status" value="1"/>
</dbReference>
<dbReference type="SFLD" id="SFLDS00003">
    <property type="entry name" value="Haloacid_Dehalogenase"/>
    <property type="match status" value="1"/>
</dbReference>
<dbReference type="Gene3D" id="3.40.50.1000">
    <property type="entry name" value="HAD superfamily/HAD-like"/>
    <property type="match status" value="1"/>
</dbReference>
<evidence type="ECO:0000313" key="2">
    <source>
        <dbReference type="Proteomes" id="UP001501116"/>
    </source>
</evidence>